<dbReference type="OMA" id="NHESNTM"/>
<feature type="region of interest" description="Disordered" evidence="1">
    <location>
        <begin position="21"/>
        <end position="44"/>
    </location>
</feature>
<dbReference type="Proteomes" id="UP000683925">
    <property type="component" value="Unassembled WGS sequence"/>
</dbReference>
<feature type="compositionally biased region" description="Polar residues" evidence="1">
    <location>
        <begin position="21"/>
        <end position="35"/>
    </location>
</feature>
<name>A0A8S1UTD6_PAROT</name>
<dbReference type="EMBL" id="CAJJDP010000051">
    <property type="protein sequence ID" value="CAD8168380.1"/>
    <property type="molecule type" value="Genomic_DNA"/>
</dbReference>
<evidence type="ECO:0000313" key="2">
    <source>
        <dbReference type="EMBL" id="CAD8168380.1"/>
    </source>
</evidence>
<keyword evidence="3" id="KW-1185">Reference proteome</keyword>
<gene>
    <name evidence="2" type="ORF">POCTA_138.1.T0510284</name>
</gene>
<evidence type="ECO:0000313" key="3">
    <source>
        <dbReference type="Proteomes" id="UP000683925"/>
    </source>
</evidence>
<feature type="compositionally biased region" description="Basic and acidic residues" evidence="1">
    <location>
        <begin position="457"/>
        <end position="483"/>
    </location>
</feature>
<proteinExistence type="predicted"/>
<feature type="region of interest" description="Disordered" evidence="1">
    <location>
        <begin position="457"/>
        <end position="489"/>
    </location>
</feature>
<sequence length="511" mass="60702">MLNQNFNLSDKQMEKTSLNILEQTDVKSNQDGIQQRTDRQKKEETKNQLFAFGHQQAQSELKQDEFQNQNKAENEYINISQYLEQQLERYKIIETQITHQKDKGVVKRIMSSIETQLDKLKFNTLDPITVNNSKFGEISLIEEQNQTDESFYSNSKIQAHLKEIYKFYSKISYVRGPSDDFNRINHESNTMTEGKFIIFCRQFGLLERRIHHIKTQSKIDETSKLSKNILPPNSNILIKNTIYNDDNAKAKYLSFKELNNLFRRVNKNQNEITYMSFLQLLQELSQLMFDKEPKVAENMLYKLMKVDTQEFRKQFKSLYIPFNSKDQPGFRKPEGLSCQRYENHSTDQLKSKKLLIDDWKKSKQEQLREKLIVQTNQSRSRSILFEPLYVKTSSYKERKLKKDGLNANSHQIVNWEKLDSLDPKLIVLDEFKPADLIQEDEDNEDKYYLKSYDLSRSDKKSDHKPLSTEKRLPGFKMKTETTNRRTQISSKIDSRIEQYQAYFRLPKLRNK</sequence>
<dbReference type="AlphaFoldDB" id="A0A8S1UTD6"/>
<protein>
    <submittedName>
        <fullName evidence="2">Uncharacterized protein</fullName>
    </submittedName>
</protein>
<evidence type="ECO:0000256" key="1">
    <source>
        <dbReference type="SAM" id="MobiDB-lite"/>
    </source>
</evidence>
<organism evidence="2 3">
    <name type="scientific">Paramecium octaurelia</name>
    <dbReference type="NCBI Taxonomy" id="43137"/>
    <lineage>
        <taxon>Eukaryota</taxon>
        <taxon>Sar</taxon>
        <taxon>Alveolata</taxon>
        <taxon>Ciliophora</taxon>
        <taxon>Intramacronucleata</taxon>
        <taxon>Oligohymenophorea</taxon>
        <taxon>Peniculida</taxon>
        <taxon>Parameciidae</taxon>
        <taxon>Paramecium</taxon>
    </lineage>
</organism>
<comment type="caution">
    <text evidence="2">The sequence shown here is derived from an EMBL/GenBank/DDBJ whole genome shotgun (WGS) entry which is preliminary data.</text>
</comment>
<dbReference type="OrthoDB" id="297190at2759"/>
<accession>A0A8S1UTD6</accession>
<reference evidence="2" key="1">
    <citation type="submission" date="2021-01" db="EMBL/GenBank/DDBJ databases">
        <authorList>
            <consortium name="Genoscope - CEA"/>
            <person name="William W."/>
        </authorList>
    </citation>
    <scope>NUCLEOTIDE SEQUENCE</scope>
</reference>